<sequence length="90" mass="10194">MNVINISKGQAKTLSTIMALQRQGNVCPSYKELSVITGYNVRNVRKQVSDLVEKGVLIKYQMKLDNGRNAPNAYALSEKLRMAWEDSFKE</sequence>
<dbReference type="SUPFAM" id="SSF46785">
    <property type="entry name" value="Winged helix' DNA-binding domain"/>
    <property type="match status" value="1"/>
</dbReference>
<dbReference type="RefSeq" id="WP_110065434.1">
    <property type="nucleotide sequence ID" value="NZ_QGTW01000007.1"/>
</dbReference>
<gene>
    <name evidence="1" type="ORF">DFO73_107108</name>
</gene>
<reference evidence="1 2" key="1">
    <citation type="submission" date="2018-05" db="EMBL/GenBank/DDBJ databases">
        <title>Freshwater and sediment microbial communities from various areas in North America, analyzing microbe dynamics in response to fracking.</title>
        <authorList>
            <person name="Lamendella R."/>
        </authorList>
    </citation>
    <scope>NUCLEOTIDE SEQUENCE [LARGE SCALE GENOMIC DNA]</scope>
    <source>
        <strain evidence="1 2">15_TX</strain>
    </source>
</reference>
<proteinExistence type="predicted"/>
<dbReference type="InterPro" id="IPR036390">
    <property type="entry name" value="WH_DNA-bd_sf"/>
</dbReference>
<organism evidence="1 2">
    <name type="scientific">Cytobacillus oceanisediminis</name>
    <dbReference type="NCBI Taxonomy" id="665099"/>
    <lineage>
        <taxon>Bacteria</taxon>
        <taxon>Bacillati</taxon>
        <taxon>Bacillota</taxon>
        <taxon>Bacilli</taxon>
        <taxon>Bacillales</taxon>
        <taxon>Bacillaceae</taxon>
        <taxon>Cytobacillus</taxon>
    </lineage>
</organism>
<accession>A0A2V2ZTR1</accession>
<dbReference type="InterPro" id="IPR036388">
    <property type="entry name" value="WH-like_DNA-bd_sf"/>
</dbReference>
<evidence type="ECO:0000313" key="2">
    <source>
        <dbReference type="Proteomes" id="UP000247150"/>
    </source>
</evidence>
<dbReference type="EMBL" id="QGTW01000007">
    <property type="protein sequence ID" value="PWW27798.1"/>
    <property type="molecule type" value="Genomic_DNA"/>
</dbReference>
<name>A0A2V2ZTR1_9BACI</name>
<evidence type="ECO:0000313" key="1">
    <source>
        <dbReference type="EMBL" id="PWW27798.1"/>
    </source>
</evidence>
<dbReference type="AlphaFoldDB" id="A0A2V2ZTR1"/>
<evidence type="ECO:0008006" key="3">
    <source>
        <dbReference type="Google" id="ProtNLM"/>
    </source>
</evidence>
<dbReference type="Proteomes" id="UP000247150">
    <property type="component" value="Unassembled WGS sequence"/>
</dbReference>
<dbReference type="OrthoDB" id="9886604at2"/>
<dbReference type="Gene3D" id="1.10.10.10">
    <property type="entry name" value="Winged helix-like DNA-binding domain superfamily/Winged helix DNA-binding domain"/>
    <property type="match status" value="1"/>
</dbReference>
<protein>
    <recommendedName>
        <fullName evidence="3">Helix-turn-helix protein</fullName>
    </recommendedName>
</protein>
<dbReference type="Pfam" id="PF13730">
    <property type="entry name" value="HTH_36"/>
    <property type="match status" value="1"/>
</dbReference>
<comment type="caution">
    <text evidence="1">The sequence shown here is derived from an EMBL/GenBank/DDBJ whole genome shotgun (WGS) entry which is preliminary data.</text>
</comment>